<proteinExistence type="predicted"/>
<keyword evidence="1" id="KW-1133">Transmembrane helix</keyword>
<accession>A0ABV0TCF3</accession>
<dbReference type="EMBL" id="JAHRIQ010027851">
    <property type="protein sequence ID" value="MEQ2230584.1"/>
    <property type="molecule type" value="Genomic_DNA"/>
</dbReference>
<gene>
    <name evidence="2" type="ORF">ILYODFUR_030888</name>
</gene>
<name>A0ABV0TCF3_9TELE</name>
<reference evidence="2 3" key="1">
    <citation type="submission" date="2021-06" db="EMBL/GenBank/DDBJ databases">
        <authorList>
            <person name="Palmer J.M."/>
        </authorList>
    </citation>
    <scope>NUCLEOTIDE SEQUENCE [LARGE SCALE GENOMIC DNA]</scope>
    <source>
        <strain evidence="3">if_2019</strain>
        <tissue evidence="2">Muscle</tissue>
    </source>
</reference>
<feature type="transmembrane region" description="Helical" evidence="1">
    <location>
        <begin position="40"/>
        <end position="62"/>
    </location>
</feature>
<feature type="transmembrane region" description="Helical" evidence="1">
    <location>
        <begin position="101"/>
        <end position="121"/>
    </location>
</feature>
<feature type="transmembrane region" description="Helical" evidence="1">
    <location>
        <begin position="74"/>
        <end position="95"/>
    </location>
</feature>
<keyword evidence="1" id="KW-0472">Membrane</keyword>
<evidence type="ECO:0000313" key="3">
    <source>
        <dbReference type="Proteomes" id="UP001482620"/>
    </source>
</evidence>
<sequence>MTMLSASPACIISSIISPSHLPPSTPPKASSSSHSTPPRTYWSCIKYFIFSIEVISRGLFFLSTDHLFSMRCPVLPSVIIFFSGNCYTNLLALFIVPCFSFISFSKPIFWPLLILGWGFSFL</sequence>
<comment type="caution">
    <text evidence="2">The sequence shown here is derived from an EMBL/GenBank/DDBJ whole genome shotgun (WGS) entry which is preliminary data.</text>
</comment>
<evidence type="ECO:0000256" key="1">
    <source>
        <dbReference type="SAM" id="Phobius"/>
    </source>
</evidence>
<organism evidence="2 3">
    <name type="scientific">Ilyodon furcidens</name>
    <name type="common">goldbreast splitfin</name>
    <dbReference type="NCBI Taxonomy" id="33524"/>
    <lineage>
        <taxon>Eukaryota</taxon>
        <taxon>Metazoa</taxon>
        <taxon>Chordata</taxon>
        <taxon>Craniata</taxon>
        <taxon>Vertebrata</taxon>
        <taxon>Euteleostomi</taxon>
        <taxon>Actinopterygii</taxon>
        <taxon>Neopterygii</taxon>
        <taxon>Teleostei</taxon>
        <taxon>Neoteleostei</taxon>
        <taxon>Acanthomorphata</taxon>
        <taxon>Ovalentaria</taxon>
        <taxon>Atherinomorphae</taxon>
        <taxon>Cyprinodontiformes</taxon>
        <taxon>Goodeidae</taxon>
        <taxon>Ilyodon</taxon>
    </lineage>
</organism>
<keyword evidence="1" id="KW-0812">Transmembrane</keyword>
<evidence type="ECO:0000313" key="2">
    <source>
        <dbReference type="EMBL" id="MEQ2230584.1"/>
    </source>
</evidence>
<dbReference type="Proteomes" id="UP001482620">
    <property type="component" value="Unassembled WGS sequence"/>
</dbReference>
<keyword evidence="3" id="KW-1185">Reference proteome</keyword>
<protein>
    <submittedName>
        <fullName evidence="2">Uncharacterized protein</fullName>
    </submittedName>
</protein>